<accession>A0ABT1FMN5</accession>
<evidence type="ECO:0000313" key="9">
    <source>
        <dbReference type="EMBL" id="MCP1381782.1"/>
    </source>
</evidence>
<dbReference type="InterPro" id="IPR012944">
    <property type="entry name" value="SusD_RagB_dom"/>
</dbReference>
<evidence type="ECO:0000313" key="10">
    <source>
        <dbReference type="Proteomes" id="UP001204772"/>
    </source>
</evidence>
<protein>
    <submittedName>
        <fullName evidence="9">RagB/SusD family nutrient uptake outer membrane protein</fullName>
    </submittedName>
</protein>
<evidence type="ECO:0000256" key="4">
    <source>
        <dbReference type="ARBA" id="ARBA00023136"/>
    </source>
</evidence>
<evidence type="ECO:0000259" key="7">
    <source>
        <dbReference type="Pfam" id="PF07980"/>
    </source>
</evidence>
<reference evidence="9 10" key="1">
    <citation type="submission" date="2022-06" db="EMBL/GenBank/DDBJ databases">
        <title>Runella sp. S5 genome sequencing.</title>
        <authorList>
            <person name="Park S."/>
        </authorList>
    </citation>
    <scope>NUCLEOTIDE SEQUENCE [LARGE SCALE GENOMIC DNA]</scope>
    <source>
        <strain evidence="9 10">S5</strain>
    </source>
</reference>
<proteinExistence type="inferred from homology"/>
<keyword evidence="4" id="KW-0472">Membrane</keyword>
<evidence type="ECO:0000259" key="8">
    <source>
        <dbReference type="Pfam" id="PF14322"/>
    </source>
</evidence>
<feature type="chain" id="PRO_5045523945" evidence="6">
    <location>
        <begin position="20"/>
        <end position="479"/>
    </location>
</feature>
<keyword evidence="5" id="KW-0998">Cell outer membrane</keyword>
<dbReference type="PROSITE" id="PS51257">
    <property type="entry name" value="PROKAR_LIPOPROTEIN"/>
    <property type="match status" value="1"/>
</dbReference>
<feature type="domain" description="RagB/SusD" evidence="7">
    <location>
        <begin position="338"/>
        <end position="478"/>
    </location>
</feature>
<name>A0ABT1FMN5_9BACT</name>
<dbReference type="RefSeq" id="WP_253525650.1">
    <property type="nucleotide sequence ID" value="NZ_JAMZEL010000001.1"/>
</dbReference>
<evidence type="ECO:0000256" key="6">
    <source>
        <dbReference type="SAM" id="SignalP"/>
    </source>
</evidence>
<keyword evidence="3 6" id="KW-0732">Signal</keyword>
<evidence type="ECO:0000256" key="2">
    <source>
        <dbReference type="ARBA" id="ARBA00006275"/>
    </source>
</evidence>
<evidence type="ECO:0000256" key="3">
    <source>
        <dbReference type="ARBA" id="ARBA00022729"/>
    </source>
</evidence>
<feature type="domain" description="SusD-like N-terminal" evidence="8">
    <location>
        <begin position="83"/>
        <end position="212"/>
    </location>
</feature>
<keyword evidence="10" id="KW-1185">Reference proteome</keyword>
<dbReference type="InterPro" id="IPR033985">
    <property type="entry name" value="SusD-like_N"/>
</dbReference>
<dbReference type="InterPro" id="IPR011990">
    <property type="entry name" value="TPR-like_helical_dom_sf"/>
</dbReference>
<dbReference type="Pfam" id="PF07980">
    <property type="entry name" value="SusD_RagB"/>
    <property type="match status" value="1"/>
</dbReference>
<gene>
    <name evidence="9" type="ORF">NCI00_05065</name>
</gene>
<sequence length="479" mass="53097">MKNSTLKFLAFLVAAVAISACDLTEKPYSFVSPDQFFTSASDAEAALTAAYTPVTNLYSRVGTQLPDYSADQCFPRAVVGRDQLTVFSYDATMDLIGQYWQHCYQGIDRANQVLENVPRVAMDETRKKQILAEAYFLRGLYYFHLAKTFGDVPIKQESTKDIAGTETAKSPVADVYAFLIKDLETAVKDLPPTPKDRGRAAYGAAIGLLAKAQLYAGDYAKAAQNAQALIQSNRYSLMPNVLDLYNPLREDAARVEVIFAAEFSSLSGLNGYDLLGFYAPANSPPVFSKTAFGSAFGYHSFYRSFSNLDKRKALLDTAYVNAQGRLIGQADVTLRDRIIVKKFMDPNSNGANGENNFPILRLADVYLIAAEAEARASSPTAAAYAAINAVRKRAGLPDLTPGLSKDAFIEAVLQERSWELCYEADRWYDLTRTGKFKMVANVLNSYYPSRPVQDKHRYFPIPNIEILTNSKLEQNPAWK</sequence>
<organism evidence="9 10">
    <name type="scientific">Runella salmonicolor</name>
    <dbReference type="NCBI Taxonomy" id="2950278"/>
    <lineage>
        <taxon>Bacteria</taxon>
        <taxon>Pseudomonadati</taxon>
        <taxon>Bacteroidota</taxon>
        <taxon>Cytophagia</taxon>
        <taxon>Cytophagales</taxon>
        <taxon>Spirosomataceae</taxon>
        <taxon>Runella</taxon>
    </lineage>
</organism>
<dbReference type="SUPFAM" id="SSF48452">
    <property type="entry name" value="TPR-like"/>
    <property type="match status" value="1"/>
</dbReference>
<evidence type="ECO:0000256" key="1">
    <source>
        <dbReference type="ARBA" id="ARBA00004442"/>
    </source>
</evidence>
<dbReference type="EMBL" id="JAMZEL010000001">
    <property type="protein sequence ID" value="MCP1381782.1"/>
    <property type="molecule type" value="Genomic_DNA"/>
</dbReference>
<comment type="similarity">
    <text evidence="2">Belongs to the SusD family.</text>
</comment>
<feature type="signal peptide" evidence="6">
    <location>
        <begin position="1"/>
        <end position="19"/>
    </location>
</feature>
<dbReference type="Proteomes" id="UP001204772">
    <property type="component" value="Unassembled WGS sequence"/>
</dbReference>
<evidence type="ECO:0000256" key="5">
    <source>
        <dbReference type="ARBA" id="ARBA00023237"/>
    </source>
</evidence>
<dbReference type="Pfam" id="PF14322">
    <property type="entry name" value="SusD-like_3"/>
    <property type="match status" value="1"/>
</dbReference>
<comment type="caution">
    <text evidence="9">The sequence shown here is derived from an EMBL/GenBank/DDBJ whole genome shotgun (WGS) entry which is preliminary data.</text>
</comment>
<comment type="subcellular location">
    <subcellularLocation>
        <location evidence="1">Cell outer membrane</location>
    </subcellularLocation>
</comment>
<dbReference type="Gene3D" id="1.25.40.390">
    <property type="match status" value="1"/>
</dbReference>